<accession>A0ABV8GVH7</accession>
<proteinExistence type="predicted"/>
<gene>
    <name evidence="1" type="ORF">ACFOUV_02395</name>
</gene>
<dbReference type="EMBL" id="JBHSAO010000001">
    <property type="protein sequence ID" value="MFC4022667.1"/>
    <property type="molecule type" value="Genomic_DNA"/>
</dbReference>
<dbReference type="RefSeq" id="WP_379495169.1">
    <property type="nucleotide sequence ID" value="NZ_JBHSAO010000001.1"/>
</dbReference>
<keyword evidence="2" id="KW-1185">Reference proteome</keyword>
<dbReference type="Pfam" id="PF13797">
    <property type="entry name" value="Post_transc_reg"/>
    <property type="match status" value="1"/>
</dbReference>
<name>A0ABV8GVH7_9BACI</name>
<comment type="caution">
    <text evidence="1">The sequence shown here is derived from an EMBL/GenBank/DDBJ whole genome shotgun (WGS) entry which is preliminary data.</text>
</comment>
<evidence type="ECO:0000313" key="1">
    <source>
        <dbReference type="EMBL" id="MFC4022667.1"/>
    </source>
</evidence>
<sequence>MEIKQTVSEWKQMIIPALKSKAEELEMMGYSQATPDDVWSCMVKKVWKGDPEMLLHEIVQDILHLASNTYLSYLTMSSYQNDNLMASIAALTGDKEK</sequence>
<protein>
    <submittedName>
        <fullName evidence="1">Post-transcriptional regulator</fullName>
    </submittedName>
</protein>
<reference evidence="2" key="1">
    <citation type="journal article" date="2019" name="Int. J. Syst. Evol. Microbiol.">
        <title>The Global Catalogue of Microorganisms (GCM) 10K type strain sequencing project: providing services to taxonomists for standard genome sequencing and annotation.</title>
        <authorList>
            <consortium name="The Broad Institute Genomics Platform"/>
            <consortium name="The Broad Institute Genome Sequencing Center for Infectious Disease"/>
            <person name="Wu L."/>
            <person name="Ma J."/>
        </authorList>
    </citation>
    <scope>NUCLEOTIDE SEQUENCE [LARGE SCALE GENOMIC DNA]</scope>
    <source>
        <strain evidence="2">IBRC-M 10703</strain>
    </source>
</reference>
<evidence type="ECO:0000313" key="2">
    <source>
        <dbReference type="Proteomes" id="UP001595772"/>
    </source>
</evidence>
<organism evidence="1 2">
    <name type="scientific">Oceanobacillus longus</name>
    <dbReference type="NCBI Taxonomy" id="930120"/>
    <lineage>
        <taxon>Bacteria</taxon>
        <taxon>Bacillati</taxon>
        <taxon>Bacillota</taxon>
        <taxon>Bacilli</taxon>
        <taxon>Bacillales</taxon>
        <taxon>Bacillaceae</taxon>
        <taxon>Oceanobacillus</taxon>
    </lineage>
</organism>
<dbReference type="InterPro" id="IPR025716">
    <property type="entry name" value="Post-transcriptional_regulator"/>
</dbReference>
<dbReference type="Proteomes" id="UP001595772">
    <property type="component" value="Unassembled WGS sequence"/>
</dbReference>